<dbReference type="PANTHER" id="PTHR48086:SF3">
    <property type="entry name" value="SODIUM_PROLINE SYMPORTER"/>
    <property type="match status" value="1"/>
</dbReference>
<evidence type="ECO:0000256" key="14">
    <source>
        <dbReference type="SAM" id="Phobius"/>
    </source>
</evidence>
<dbReference type="CDD" id="cd10322">
    <property type="entry name" value="SLC5sbd"/>
    <property type="match status" value="1"/>
</dbReference>
<dbReference type="RefSeq" id="WP_136059930.1">
    <property type="nucleotide sequence ID" value="NZ_CAAHFH010000001.1"/>
</dbReference>
<evidence type="ECO:0000256" key="12">
    <source>
        <dbReference type="ARBA" id="ARBA00033708"/>
    </source>
</evidence>
<evidence type="ECO:0000256" key="5">
    <source>
        <dbReference type="ARBA" id="ARBA00022692"/>
    </source>
</evidence>
<evidence type="ECO:0000256" key="1">
    <source>
        <dbReference type="ARBA" id="ARBA00004651"/>
    </source>
</evidence>
<feature type="transmembrane region" description="Helical" evidence="14">
    <location>
        <begin position="282"/>
        <end position="304"/>
    </location>
</feature>
<dbReference type="Pfam" id="PF00474">
    <property type="entry name" value="SSF"/>
    <property type="match status" value="1"/>
</dbReference>
<evidence type="ECO:0000256" key="11">
    <source>
        <dbReference type="ARBA" id="ARBA00023201"/>
    </source>
</evidence>
<feature type="transmembrane region" description="Helical" evidence="14">
    <location>
        <begin position="417"/>
        <end position="437"/>
    </location>
</feature>
<dbReference type="Proteomes" id="UP000346198">
    <property type="component" value="Unassembled WGS sequence"/>
</dbReference>
<evidence type="ECO:0000256" key="7">
    <source>
        <dbReference type="ARBA" id="ARBA00022989"/>
    </source>
</evidence>
<comment type="catalytic activity">
    <reaction evidence="12">
        <text>L-proline(in) + Na(+)(in) = L-proline(out) + Na(+)(out)</text>
        <dbReference type="Rhea" id="RHEA:28967"/>
        <dbReference type="ChEBI" id="CHEBI:29101"/>
        <dbReference type="ChEBI" id="CHEBI:60039"/>
    </reaction>
</comment>
<keyword evidence="16" id="KW-1185">Reference proteome</keyword>
<evidence type="ECO:0000256" key="13">
    <source>
        <dbReference type="RuleBase" id="RU362091"/>
    </source>
</evidence>
<keyword evidence="11" id="KW-0739">Sodium transport</keyword>
<keyword evidence="4" id="KW-1003">Cell membrane</keyword>
<keyword evidence="7 14" id="KW-1133">Transmembrane helix</keyword>
<feature type="transmembrane region" description="Helical" evidence="14">
    <location>
        <begin position="124"/>
        <end position="148"/>
    </location>
</feature>
<evidence type="ECO:0000256" key="6">
    <source>
        <dbReference type="ARBA" id="ARBA00022847"/>
    </source>
</evidence>
<keyword evidence="6" id="KW-0769">Symport</keyword>
<dbReference type="PANTHER" id="PTHR48086">
    <property type="entry name" value="SODIUM/PROLINE SYMPORTER-RELATED"/>
    <property type="match status" value="1"/>
</dbReference>
<feature type="transmembrane region" description="Helical" evidence="14">
    <location>
        <begin position="72"/>
        <end position="92"/>
    </location>
</feature>
<evidence type="ECO:0000256" key="10">
    <source>
        <dbReference type="ARBA" id="ARBA00023136"/>
    </source>
</evidence>
<accession>A0A6C2UEA0</accession>
<dbReference type="GO" id="GO:0005886">
    <property type="term" value="C:plasma membrane"/>
    <property type="evidence" value="ECO:0007669"/>
    <property type="project" value="UniProtKB-SubCell"/>
</dbReference>
<keyword evidence="10 14" id="KW-0472">Membrane</keyword>
<sequence>MSIWMIIVVVAYLCIIGYLGFRGYKTTKSATDYMLGGRQVHPYVMAMSYGATFISTSAIVGFGGAAGVFGMGLLWLTVMNILIGIFIAFWVFGGRTRKMGLRLDAHTFPELLGRRFQSKFIQGAAAVIIFMFIPLYASAVLTGAVKYISSQLSMDYNTALFIFSVIIALYVIMGGIKGVMYTDALQGTIMLFGMLALLILTYTKLGGVTAAHQSLTDMAHLVPAKLQAGGHQGWTSMPKFGAPLWWVLVSTIIMGVGIGVLAQPQLAVRYMTVKSGKELNRAIPIGGVFIMMMTGVAFIVGALANVHFQQTVGKVAIVAAKGDVEAIIPMYLQSAMPEWFSILFMLTLISAAMSTLSSQFHVMGTSLGRDLVEESMGRKQKGGGVLATRAGVLLGILISVYLSYIMELKFGKTGTAIVARGTAIFFGLCACAFLPMYVGALWSRGITKAAAIAGLLSGSLSSLFWIMFVQEKASTALLVCSKLFGTRSLAIQLVDGKEVFAKTGPMVWAFVDPLIIGLPIAIVATVLVSLFTKKTAAAHLDFCMGKKK</sequence>
<protein>
    <submittedName>
        <fullName evidence="15">Sodium/proline symporter</fullName>
    </submittedName>
</protein>
<dbReference type="PROSITE" id="PS50283">
    <property type="entry name" value="NA_SOLUT_SYMP_3"/>
    <property type="match status" value="1"/>
</dbReference>
<feature type="transmembrane region" description="Helical" evidence="14">
    <location>
        <begin position="184"/>
        <end position="202"/>
    </location>
</feature>
<feature type="transmembrane region" description="Helical" evidence="14">
    <location>
        <begin position="339"/>
        <end position="362"/>
    </location>
</feature>
<evidence type="ECO:0000313" key="16">
    <source>
        <dbReference type="Proteomes" id="UP000346198"/>
    </source>
</evidence>
<dbReference type="AlphaFoldDB" id="A0A6C2UEA0"/>
<evidence type="ECO:0000256" key="2">
    <source>
        <dbReference type="ARBA" id="ARBA00006434"/>
    </source>
</evidence>
<feature type="transmembrane region" description="Helical" evidence="14">
    <location>
        <begin position="449"/>
        <end position="468"/>
    </location>
</feature>
<keyword evidence="3" id="KW-0813">Transport</keyword>
<feature type="transmembrane region" description="Helical" evidence="14">
    <location>
        <begin position="44"/>
        <end position="66"/>
    </location>
</feature>
<evidence type="ECO:0000256" key="4">
    <source>
        <dbReference type="ARBA" id="ARBA00022475"/>
    </source>
</evidence>
<keyword evidence="9" id="KW-0406">Ion transport</keyword>
<evidence type="ECO:0000313" key="15">
    <source>
        <dbReference type="EMBL" id="VGO18448.1"/>
    </source>
</evidence>
<dbReference type="GO" id="GO:0015824">
    <property type="term" value="P:proline transport"/>
    <property type="evidence" value="ECO:0007669"/>
    <property type="project" value="TreeGrafter"/>
</dbReference>
<evidence type="ECO:0000256" key="8">
    <source>
        <dbReference type="ARBA" id="ARBA00023053"/>
    </source>
</evidence>
<dbReference type="InterPro" id="IPR001734">
    <property type="entry name" value="Na/solute_symporter"/>
</dbReference>
<dbReference type="Gene3D" id="1.20.1730.10">
    <property type="entry name" value="Sodium/glucose cotransporter"/>
    <property type="match status" value="1"/>
</dbReference>
<keyword evidence="5 14" id="KW-0812">Transmembrane</keyword>
<comment type="subcellular location">
    <subcellularLocation>
        <location evidence="1">Cell membrane</location>
        <topology evidence="1">Multi-pass membrane protein</topology>
    </subcellularLocation>
</comment>
<reference evidence="15 16" key="1">
    <citation type="submission" date="2019-04" db="EMBL/GenBank/DDBJ databases">
        <authorList>
            <person name="Van Vliet M D."/>
        </authorList>
    </citation>
    <scope>NUCLEOTIDE SEQUENCE [LARGE SCALE GENOMIC DNA]</scope>
    <source>
        <strain evidence="15 16">F21</strain>
    </source>
</reference>
<evidence type="ECO:0000256" key="9">
    <source>
        <dbReference type="ARBA" id="ARBA00023065"/>
    </source>
</evidence>
<feature type="transmembrane region" description="Helical" evidence="14">
    <location>
        <begin position="383"/>
        <end position="405"/>
    </location>
</feature>
<name>A0A6C2UEA0_9BACT</name>
<dbReference type="GO" id="GO:0005298">
    <property type="term" value="F:proline:sodium symporter activity"/>
    <property type="evidence" value="ECO:0007669"/>
    <property type="project" value="TreeGrafter"/>
</dbReference>
<evidence type="ECO:0000256" key="3">
    <source>
        <dbReference type="ARBA" id="ARBA00022448"/>
    </source>
</evidence>
<dbReference type="GO" id="GO:0015193">
    <property type="term" value="F:L-proline transmembrane transporter activity"/>
    <property type="evidence" value="ECO:0007669"/>
    <property type="project" value="TreeGrafter"/>
</dbReference>
<dbReference type="EMBL" id="CAAHFH010000001">
    <property type="protein sequence ID" value="VGO18448.1"/>
    <property type="molecule type" value="Genomic_DNA"/>
</dbReference>
<dbReference type="InterPro" id="IPR050277">
    <property type="entry name" value="Sodium:Solute_Symporter"/>
</dbReference>
<feature type="transmembrane region" description="Helical" evidence="14">
    <location>
        <begin position="244"/>
        <end position="262"/>
    </location>
</feature>
<organism evidence="15 16">
    <name type="scientific">Pontiella sulfatireligans</name>
    <dbReference type="NCBI Taxonomy" id="2750658"/>
    <lineage>
        <taxon>Bacteria</taxon>
        <taxon>Pseudomonadati</taxon>
        <taxon>Kiritimatiellota</taxon>
        <taxon>Kiritimatiellia</taxon>
        <taxon>Kiritimatiellales</taxon>
        <taxon>Pontiellaceae</taxon>
        <taxon>Pontiella</taxon>
    </lineage>
</organism>
<keyword evidence="8" id="KW-0915">Sodium</keyword>
<feature type="transmembrane region" description="Helical" evidence="14">
    <location>
        <begin position="507"/>
        <end position="531"/>
    </location>
</feature>
<proteinExistence type="inferred from homology"/>
<feature type="transmembrane region" description="Helical" evidence="14">
    <location>
        <begin position="154"/>
        <end position="172"/>
    </location>
</feature>
<comment type="similarity">
    <text evidence="2 13">Belongs to the sodium:solute symporter (SSF) (TC 2.A.21) family.</text>
</comment>
<dbReference type="InterPro" id="IPR038377">
    <property type="entry name" value="Na/Glc_symporter_sf"/>
</dbReference>
<gene>
    <name evidence="15" type="primary">putP_1</name>
    <name evidence="15" type="ORF">SCARR_00501</name>
</gene>
<feature type="transmembrane region" description="Helical" evidence="14">
    <location>
        <begin position="6"/>
        <end position="24"/>
    </location>
</feature>